<reference evidence="1 2" key="1">
    <citation type="submission" date="2017-08" db="EMBL/GenBank/DDBJ databases">
        <title>Mesorhizobium wenxinae sp. nov., a novel rhizobial species isolated from root nodules of chickpea (Cicer arietinum L.).</title>
        <authorList>
            <person name="Zhang J."/>
        </authorList>
    </citation>
    <scope>NUCLEOTIDE SEQUENCE [LARGE SCALE GENOMIC DNA]</scope>
    <source>
        <strain evidence="2">WYCCWR 10019</strain>
    </source>
</reference>
<sequence length="63" mass="6784">MGYLDKRRSKLLPAATRAAQEEVRRQIALAVSITKRKTKAKVKAEVLESLQQVTGASDASASG</sequence>
<name>A0A271KFC9_9HYPH</name>
<dbReference type="Proteomes" id="UP000215931">
    <property type="component" value="Unassembled WGS sequence"/>
</dbReference>
<dbReference type="EMBL" id="NPKH01000021">
    <property type="protein sequence ID" value="PAP94511.1"/>
    <property type="molecule type" value="Genomic_DNA"/>
</dbReference>
<evidence type="ECO:0000313" key="2">
    <source>
        <dbReference type="Proteomes" id="UP000215931"/>
    </source>
</evidence>
<comment type="caution">
    <text evidence="1">The sequence shown here is derived from an EMBL/GenBank/DDBJ whole genome shotgun (WGS) entry which is preliminary data.</text>
</comment>
<dbReference type="RefSeq" id="WP_095519433.1">
    <property type="nucleotide sequence ID" value="NZ_NPKH01000021.1"/>
</dbReference>
<proteinExistence type="predicted"/>
<keyword evidence="2" id="KW-1185">Reference proteome</keyword>
<accession>A0A271KFC9</accession>
<gene>
    <name evidence="1" type="ORF">CIT31_16055</name>
</gene>
<evidence type="ECO:0000313" key="1">
    <source>
        <dbReference type="EMBL" id="PAP94511.1"/>
    </source>
</evidence>
<dbReference type="AlphaFoldDB" id="A0A271KFC9"/>
<organism evidence="1 2">
    <name type="scientific">Mesorhizobium wenxiniae</name>
    <dbReference type="NCBI Taxonomy" id="2014805"/>
    <lineage>
        <taxon>Bacteria</taxon>
        <taxon>Pseudomonadati</taxon>
        <taxon>Pseudomonadota</taxon>
        <taxon>Alphaproteobacteria</taxon>
        <taxon>Hyphomicrobiales</taxon>
        <taxon>Phyllobacteriaceae</taxon>
        <taxon>Mesorhizobium</taxon>
    </lineage>
</organism>
<protein>
    <submittedName>
        <fullName evidence="1">Uncharacterized protein</fullName>
    </submittedName>
</protein>